<dbReference type="EC" id="3.5.1.52" evidence="5"/>
<dbReference type="Gene3D" id="2.20.25.10">
    <property type="match status" value="1"/>
</dbReference>
<evidence type="ECO:0000256" key="7">
    <source>
        <dbReference type="ARBA" id="ARBA00022490"/>
    </source>
</evidence>
<dbReference type="Proteomes" id="UP000301870">
    <property type="component" value="Chromosome 1"/>
</dbReference>
<dbReference type="AlphaFoldDB" id="A0A9J7IHQ2"/>
<dbReference type="Pfam" id="PF04721">
    <property type="entry name" value="PAW"/>
    <property type="match status" value="1"/>
</dbReference>
<evidence type="ECO:0000313" key="15">
    <source>
        <dbReference type="RefSeq" id="XP_022814619.1"/>
    </source>
</evidence>
<keyword evidence="7" id="KW-0963">Cytoplasm</keyword>
<dbReference type="SUPFAM" id="SSF143503">
    <property type="entry name" value="PUG domain-like"/>
    <property type="match status" value="1"/>
</dbReference>
<dbReference type="CDD" id="cd09212">
    <property type="entry name" value="PUB"/>
    <property type="match status" value="1"/>
</dbReference>
<dbReference type="InterPro" id="IPR036339">
    <property type="entry name" value="PUB-like_dom_sf"/>
</dbReference>
<dbReference type="KEGG" id="sliu:111348283"/>
<evidence type="ECO:0000256" key="10">
    <source>
        <dbReference type="ARBA" id="ARBA00022833"/>
    </source>
</evidence>
<comment type="subcellular location">
    <subcellularLocation>
        <location evidence="3">Cytoplasm</location>
    </subcellularLocation>
</comment>
<accession>A0A9J7IHQ2</accession>
<gene>
    <name evidence="15" type="primary">LOC111348283</name>
</gene>
<dbReference type="GO" id="GO:0005829">
    <property type="term" value="C:cytosol"/>
    <property type="evidence" value="ECO:0007669"/>
    <property type="project" value="TreeGrafter"/>
</dbReference>
<dbReference type="CTD" id="35527"/>
<dbReference type="SMART" id="SM00460">
    <property type="entry name" value="TGc"/>
    <property type="match status" value="1"/>
</dbReference>
<name>A0A9J7IHQ2_SPOLT</name>
<dbReference type="PANTHER" id="PTHR12143">
    <property type="entry name" value="PEPTIDE N-GLYCANASE PNGASE -RELATED"/>
    <property type="match status" value="1"/>
</dbReference>
<evidence type="ECO:0000256" key="9">
    <source>
        <dbReference type="ARBA" id="ARBA00022801"/>
    </source>
</evidence>
<dbReference type="InterPro" id="IPR006588">
    <property type="entry name" value="Peptide_N_glycanase_PAW_dom"/>
</dbReference>
<evidence type="ECO:0000256" key="8">
    <source>
        <dbReference type="ARBA" id="ARBA00022723"/>
    </source>
</evidence>
<evidence type="ECO:0000313" key="14">
    <source>
        <dbReference type="Proteomes" id="UP000301870"/>
    </source>
</evidence>
<dbReference type="GO" id="GO:0006516">
    <property type="term" value="P:glycoprotein catabolic process"/>
    <property type="evidence" value="ECO:0007669"/>
    <property type="project" value="InterPro"/>
</dbReference>
<evidence type="ECO:0000256" key="1">
    <source>
        <dbReference type="ARBA" id="ARBA00001650"/>
    </source>
</evidence>
<proteinExistence type="inferred from homology"/>
<sequence>MEDMARLAVIEQSVRDVDKFNKILYELLQYISHILENPHDNELRTIKSEILKDVLNCDAFKEYLKYVGFKPEGTEVIYPKEQTLNNLRMAQASIERKLCFCYGAVNRQKRVKFSQKKTSLKPTKILTTNNSLLLKIERLFNDVLAYEDEDLQEYAREKIPIVTLQLLALERVRENQKLIKTGELKGLDLPFDIALLMELMSWFKYKFFKWVDQPPCEGCGGQTSFSNILTVTTDKETCRMEVYNCVACPVGAKFVRYNDPRTLLRTRRGRCGEWANCFALICRALGYDTRLIYDTTDHVWCEIFDYDSNTWLHADPCEAKLNAPLLYSHGWGKKLCYVIAVSRDDVQDVTWRYTNDHKAVLSRRKECSEQELLSCILTLREHRQRQVSEPRRRHLAKRTLQELVTLMVEKKPTDYESHGRISGSKQWRSDRGELGPQSPGHSFEFTDPGLCALHYHAATDCYRVLRDGDELRTLPSWAAGVYDHKNIFRKVEHDWKKVYLAREEGEAVGHVSWRVCAGPGLLLSRLRARVATQLYSTGTLTWTLQYDDLPPVPADFDNDDIQRGVTLDRTCRSLILRVELTGGEGDVAWQHAQLCRQPLDGAPPALQISAIVIPRT</sequence>
<keyword evidence="8" id="KW-0479">Metal-binding</keyword>
<dbReference type="OrthoDB" id="409136at2759"/>
<feature type="domain" description="Transglutaminase-like" evidence="13">
    <location>
        <begin position="263"/>
        <end position="318"/>
    </location>
</feature>
<dbReference type="InterPro" id="IPR002931">
    <property type="entry name" value="Transglutaminase-like"/>
</dbReference>
<dbReference type="RefSeq" id="XP_022814619.1">
    <property type="nucleotide sequence ID" value="XM_022958851.1"/>
</dbReference>
<reference evidence="15" key="1">
    <citation type="submission" date="2025-08" db="UniProtKB">
        <authorList>
            <consortium name="RefSeq"/>
        </authorList>
    </citation>
    <scope>IDENTIFICATION</scope>
    <source>
        <strain evidence="15">Ishihara</strain>
        <tissue evidence="15">Whole body</tissue>
    </source>
</reference>
<comment type="similarity">
    <text evidence="4">Belongs to the transglutaminase-like superfamily. PNGase family.</text>
</comment>
<dbReference type="InterPro" id="IPR050883">
    <property type="entry name" value="PNGase"/>
</dbReference>
<evidence type="ECO:0000256" key="6">
    <source>
        <dbReference type="ARBA" id="ARBA00018546"/>
    </source>
</evidence>
<dbReference type="Pfam" id="PF01841">
    <property type="entry name" value="Transglut_core"/>
    <property type="match status" value="1"/>
</dbReference>
<dbReference type="GeneID" id="111348283"/>
<evidence type="ECO:0000256" key="4">
    <source>
        <dbReference type="ARBA" id="ARBA00009390"/>
    </source>
</evidence>
<dbReference type="Gene3D" id="2.60.120.1020">
    <property type="entry name" value="Peptide N glycanase, PAW domain"/>
    <property type="match status" value="1"/>
</dbReference>
<evidence type="ECO:0000259" key="13">
    <source>
        <dbReference type="SMART" id="SM00460"/>
    </source>
</evidence>
<feature type="region of interest" description="Disordered" evidence="12">
    <location>
        <begin position="415"/>
        <end position="438"/>
    </location>
</feature>
<dbReference type="InterPro" id="IPR008979">
    <property type="entry name" value="Galactose-bd-like_sf"/>
</dbReference>
<evidence type="ECO:0000256" key="3">
    <source>
        <dbReference type="ARBA" id="ARBA00004496"/>
    </source>
</evidence>
<dbReference type="Gene3D" id="3.10.620.30">
    <property type="match status" value="1"/>
</dbReference>
<keyword evidence="10" id="KW-0862">Zinc</keyword>
<protein>
    <recommendedName>
        <fullName evidence="6">Peptide-N(4)-(N-acetyl-beta-glucosaminyl)asparagine amidase</fullName>
        <ecNumber evidence="5">3.5.1.52</ecNumber>
    </recommendedName>
    <alternativeName>
        <fullName evidence="11">Peptide:N-glycanase</fullName>
    </alternativeName>
</protein>
<evidence type="ECO:0000256" key="12">
    <source>
        <dbReference type="SAM" id="MobiDB-lite"/>
    </source>
</evidence>
<dbReference type="GO" id="GO:0046872">
    <property type="term" value="F:metal ion binding"/>
    <property type="evidence" value="ECO:0007669"/>
    <property type="project" value="UniProtKB-KW"/>
</dbReference>
<comment type="cofactor">
    <cofactor evidence="2">
        <name>Zn(2+)</name>
        <dbReference type="ChEBI" id="CHEBI:29105"/>
    </cofactor>
</comment>
<organism evidence="14 15">
    <name type="scientific">Spodoptera litura</name>
    <name type="common">Asian cotton leafworm</name>
    <dbReference type="NCBI Taxonomy" id="69820"/>
    <lineage>
        <taxon>Eukaryota</taxon>
        <taxon>Metazoa</taxon>
        <taxon>Ecdysozoa</taxon>
        <taxon>Arthropoda</taxon>
        <taxon>Hexapoda</taxon>
        <taxon>Insecta</taxon>
        <taxon>Pterygota</taxon>
        <taxon>Neoptera</taxon>
        <taxon>Endopterygota</taxon>
        <taxon>Lepidoptera</taxon>
        <taxon>Glossata</taxon>
        <taxon>Ditrysia</taxon>
        <taxon>Noctuoidea</taxon>
        <taxon>Noctuidae</taxon>
        <taxon>Amphipyrinae</taxon>
        <taxon>Spodoptera</taxon>
    </lineage>
</organism>
<evidence type="ECO:0000256" key="5">
    <source>
        <dbReference type="ARBA" id="ARBA00012158"/>
    </source>
</evidence>
<comment type="catalytic activity">
    <reaction evidence="1">
        <text>Hydrolysis of an N(4)-(acetyl-beta-D-glucosaminyl)asparagine residue in which the glucosamine residue may be further glycosylated, to yield a (substituted) N-acetyl-beta-D-glucosaminylamine and a peptide containing an aspartate residue.</text>
        <dbReference type="EC" id="3.5.1.52"/>
    </reaction>
</comment>
<dbReference type="Gene3D" id="1.20.58.2190">
    <property type="match status" value="1"/>
</dbReference>
<evidence type="ECO:0000256" key="2">
    <source>
        <dbReference type="ARBA" id="ARBA00001947"/>
    </source>
</evidence>
<keyword evidence="14" id="KW-1185">Reference proteome</keyword>
<dbReference type="InterPro" id="IPR038680">
    <property type="entry name" value="PAW_sf"/>
</dbReference>
<evidence type="ECO:0000256" key="11">
    <source>
        <dbReference type="ARBA" id="ARBA00032901"/>
    </source>
</evidence>
<dbReference type="SUPFAM" id="SSF54001">
    <property type="entry name" value="Cysteine proteinases"/>
    <property type="match status" value="1"/>
</dbReference>
<dbReference type="PANTHER" id="PTHR12143:SF19">
    <property type="entry name" value="PEPTIDE-N(4)-(N-ACETYL-BETA-GLUCOSAMINYL)ASPARAGINE AMIDASE"/>
    <property type="match status" value="1"/>
</dbReference>
<dbReference type="InterPro" id="IPR038765">
    <property type="entry name" value="Papain-like_cys_pep_sf"/>
</dbReference>
<dbReference type="GO" id="GO:0005634">
    <property type="term" value="C:nucleus"/>
    <property type="evidence" value="ECO:0007669"/>
    <property type="project" value="TreeGrafter"/>
</dbReference>
<keyword evidence="9" id="KW-0378">Hydrolase</keyword>
<dbReference type="GO" id="GO:0000224">
    <property type="term" value="F:peptide-N4-(N-acetyl-beta-glucosaminyl)asparagine amidase activity"/>
    <property type="evidence" value="ECO:0007669"/>
    <property type="project" value="UniProtKB-EC"/>
</dbReference>
<dbReference type="SUPFAM" id="SSF49785">
    <property type="entry name" value="Galactose-binding domain-like"/>
    <property type="match status" value="1"/>
</dbReference>